<proteinExistence type="predicted"/>
<protein>
    <submittedName>
        <fullName evidence="1">DUF6388 family protein</fullName>
    </submittedName>
</protein>
<evidence type="ECO:0000313" key="1">
    <source>
        <dbReference type="EMBL" id="MFC5551787.1"/>
    </source>
</evidence>
<dbReference type="Pfam" id="PF19925">
    <property type="entry name" value="DUF6388"/>
    <property type="match status" value="1"/>
</dbReference>
<dbReference type="RefSeq" id="WP_379776419.1">
    <property type="nucleotide sequence ID" value="NZ_JBHSMZ010000024.1"/>
</dbReference>
<dbReference type="InterPro" id="IPR045662">
    <property type="entry name" value="DUF6388"/>
</dbReference>
<organism evidence="1 2">
    <name type="scientific">Massilia aerilata</name>
    <dbReference type="NCBI Taxonomy" id="453817"/>
    <lineage>
        <taxon>Bacteria</taxon>
        <taxon>Pseudomonadati</taxon>
        <taxon>Pseudomonadota</taxon>
        <taxon>Betaproteobacteria</taxon>
        <taxon>Burkholderiales</taxon>
        <taxon>Oxalobacteraceae</taxon>
        <taxon>Telluria group</taxon>
        <taxon>Massilia</taxon>
    </lineage>
</organism>
<evidence type="ECO:0000313" key="2">
    <source>
        <dbReference type="Proteomes" id="UP001596086"/>
    </source>
</evidence>
<accession>A0ABW0S4W7</accession>
<name>A0ABW0S4W7_9BURK</name>
<dbReference type="Proteomes" id="UP001596086">
    <property type="component" value="Unassembled WGS sequence"/>
</dbReference>
<dbReference type="EMBL" id="JBHSMZ010000024">
    <property type="protein sequence ID" value="MFC5551787.1"/>
    <property type="molecule type" value="Genomic_DNA"/>
</dbReference>
<comment type="caution">
    <text evidence="1">The sequence shown here is derived from an EMBL/GenBank/DDBJ whole genome shotgun (WGS) entry which is preliminary data.</text>
</comment>
<gene>
    <name evidence="1" type="ORF">ACFPO9_24985</name>
</gene>
<keyword evidence="2" id="KW-1185">Reference proteome</keyword>
<reference evidence="2" key="1">
    <citation type="journal article" date="2019" name="Int. J. Syst. Evol. Microbiol.">
        <title>The Global Catalogue of Microorganisms (GCM) 10K type strain sequencing project: providing services to taxonomists for standard genome sequencing and annotation.</title>
        <authorList>
            <consortium name="The Broad Institute Genomics Platform"/>
            <consortium name="The Broad Institute Genome Sequencing Center for Infectious Disease"/>
            <person name="Wu L."/>
            <person name="Ma J."/>
        </authorList>
    </citation>
    <scope>NUCLEOTIDE SEQUENCE [LARGE SCALE GENOMIC DNA]</scope>
    <source>
        <strain evidence="2">CGMCC 4.5798</strain>
    </source>
</reference>
<sequence length="98" mass="10662">MPKLTDAQLAKVTSIVVAEDPMLAIRLATITQADADILGSTVEELQKVATFAALDKHARSHGQDPTDLLFILAAEDAEELARLREEHRPESMKALGLE</sequence>